<protein>
    <recommendedName>
        <fullName evidence="7">Coiled-coil protein</fullName>
    </recommendedName>
</protein>
<feature type="transmembrane region" description="Helical" evidence="2">
    <location>
        <begin position="516"/>
        <end position="536"/>
    </location>
</feature>
<name>A0A378L7D4_9GAMM</name>
<proteinExistence type="predicted"/>
<dbReference type="EMBL" id="LNYZ01000014">
    <property type="protein sequence ID" value="KTD77098.1"/>
    <property type="molecule type" value="Genomic_DNA"/>
</dbReference>
<organism evidence="4 6">
    <name type="scientific">Legionella steigerwaltii</name>
    <dbReference type="NCBI Taxonomy" id="460"/>
    <lineage>
        <taxon>Bacteria</taxon>
        <taxon>Pseudomonadati</taxon>
        <taxon>Pseudomonadota</taxon>
        <taxon>Gammaproteobacteria</taxon>
        <taxon>Legionellales</taxon>
        <taxon>Legionellaceae</taxon>
        <taxon>Legionella</taxon>
    </lineage>
</organism>
<evidence type="ECO:0000313" key="5">
    <source>
        <dbReference type="Proteomes" id="UP000054820"/>
    </source>
</evidence>
<evidence type="ECO:0000256" key="2">
    <source>
        <dbReference type="SAM" id="Phobius"/>
    </source>
</evidence>
<dbReference type="Proteomes" id="UP000054820">
    <property type="component" value="Unassembled WGS sequence"/>
</dbReference>
<dbReference type="RefSeq" id="WP_058477743.1">
    <property type="nucleotide sequence ID" value="NZ_CAAAIO010000011.1"/>
</dbReference>
<reference evidence="3 5" key="1">
    <citation type="submission" date="2015-11" db="EMBL/GenBank/DDBJ databases">
        <title>Genomic analysis of 38 Legionella species identifies large and diverse effector repertoires.</title>
        <authorList>
            <person name="Burstein D."/>
            <person name="Amaro F."/>
            <person name="Zusman T."/>
            <person name="Lifshitz Z."/>
            <person name="Cohen O."/>
            <person name="Gilbert J.A."/>
            <person name="Pupko T."/>
            <person name="Shuman H.A."/>
            <person name="Segal G."/>
        </authorList>
    </citation>
    <scope>NUCLEOTIDE SEQUENCE [LARGE SCALE GENOMIC DNA]</scope>
    <source>
        <strain evidence="3 5">SC-18-C9</strain>
    </source>
</reference>
<keyword evidence="2" id="KW-0472">Membrane</keyword>
<keyword evidence="5" id="KW-1185">Reference proteome</keyword>
<dbReference type="EMBL" id="UGOY01000001">
    <property type="protein sequence ID" value="STY21589.1"/>
    <property type="molecule type" value="Genomic_DNA"/>
</dbReference>
<evidence type="ECO:0008006" key="7">
    <source>
        <dbReference type="Google" id="ProtNLM"/>
    </source>
</evidence>
<reference evidence="4 6" key="2">
    <citation type="submission" date="2018-06" db="EMBL/GenBank/DDBJ databases">
        <authorList>
            <consortium name="Pathogen Informatics"/>
            <person name="Doyle S."/>
        </authorList>
    </citation>
    <scope>NUCLEOTIDE SEQUENCE [LARGE SCALE GENOMIC DNA]</scope>
    <source>
        <strain evidence="4 6">NCTC11991</strain>
    </source>
</reference>
<evidence type="ECO:0000313" key="4">
    <source>
        <dbReference type="EMBL" id="STY21589.1"/>
    </source>
</evidence>
<gene>
    <name evidence="3" type="ORF">Lstg_2190</name>
    <name evidence="4" type="ORF">NCTC11991_00157</name>
</gene>
<dbReference type="AlphaFoldDB" id="A0A378L7D4"/>
<keyword evidence="2" id="KW-1133">Transmembrane helix</keyword>
<feature type="transmembrane region" description="Helical" evidence="2">
    <location>
        <begin position="542"/>
        <end position="564"/>
    </location>
</feature>
<evidence type="ECO:0000313" key="3">
    <source>
        <dbReference type="EMBL" id="KTD77098.1"/>
    </source>
</evidence>
<feature type="transmembrane region" description="Helical" evidence="2">
    <location>
        <begin position="428"/>
        <end position="445"/>
    </location>
</feature>
<sequence length="749" mass="85737">MATSSAILQSFLRDELKDKELADLSFEELLKYSRAECGLIEIDPGQVNFAGKDDDIDFATLSPLLHGNNAIVLQEGALYYVDLNADSKRVSIRLIEEPDELDSTAQTSEQLKSLRLQKQYNQLKQACSEKYKRARGKELDSIRALTGRAFTEHRSDDFLPSLEFYLGILDKTDRVMFQYMNEKQKEELTFNLKITLLLLAAQQKHEQDYQKTENAKKYGEYIKRCSKFLIELDPEYQRRIEDYPKEEYPDPENIIKVAQAVKLEQHDGQPLKYLGIPLGQLLARDIVDLSGGTTKTIKDYMGALNDKRLYWVWGSTFLKTVIGTISEDWFYQQQASFAIKAPDPYTGNLSWILYYARFALNLFLLLKHTIKGSWMSAEEAKTPWQERFLTQWSLRKFTLLNDSFWGTANMVCFFWLTGKSVLGTAGDALTIALLVFDLAIAIWDFEEQRTKYNKAMLQYDEDLERLAKRLQALKDLELTSKLQDEELREKRQIEMQIRTLGREKAKCERDWQLQKVSLITNIVYAIGLLAAFMILTMPFMPIAAPALATMALVGAILCLAFTVINNAVKGGIELYKTDKAIQEQEDQAKDLIKTLKENYKKLTEDERKLLYLQIKQCEAETEYQKLTRRYQIASLIHSTLIQLLVPAVVFASLVFVPLGIGIPALIVAVAFAFATQLLVDALFKPEEKKALEFDNTDYQEFCDKILQDDQPKLEGPRFSFGGESEKQPLLEYEGSTDVQGDILAMQAGC</sequence>
<accession>A0A378L7D4</accession>
<dbReference type="STRING" id="460.Lstg_2190"/>
<evidence type="ECO:0000313" key="6">
    <source>
        <dbReference type="Proteomes" id="UP000255110"/>
    </source>
</evidence>
<dbReference type="Proteomes" id="UP000255110">
    <property type="component" value="Unassembled WGS sequence"/>
</dbReference>
<feature type="coiled-coil region" evidence="1">
    <location>
        <begin position="456"/>
        <end position="510"/>
    </location>
</feature>
<feature type="transmembrane region" description="Helical" evidence="2">
    <location>
        <begin position="662"/>
        <end position="683"/>
    </location>
</feature>
<feature type="transmembrane region" description="Helical" evidence="2">
    <location>
        <begin position="635"/>
        <end position="656"/>
    </location>
</feature>
<keyword evidence="2" id="KW-0812">Transmembrane</keyword>
<dbReference type="OrthoDB" id="5648334at2"/>
<evidence type="ECO:0000256" key="1">
    <source>
        <dbReference type="SAM" id="Coils"/>
    </source>
</evidence>
<keyword evidence="1" id="KW-0175">Coiled coil</keyword>